<dbReference type="InterPro" id="IPR010852">
    <property type="entry name" value="ABATE"/>
</dbReference>
<proteinExistence type="predicted"/>
<evidence type="ECO:0000313" key="3">
    <source>
        <dbReference type="Proteomes" id="UP000805614"/>
    </source>
</evidence>
<evidence type="ECO:0000259" key="1">
    <source>
        <dbReference type="Pfam" id="PF11706"/>
    </source>
</evidence>
<dbReference type="PANTHER" id="PTHR35525">
    <property type="entry name" value="BLL6575 PROTEIN"/>
    <property type="match status" value="1"/>
</dbReference>
<comment type="caution">
    <text evidence="2">The sequence shown here is derived from an EMBL/GenBank/DDBJ whole genome shotgun (WGS) entry which is preliminary data.</text>
</comment>
<gene>
    <name evidence="2" type="ORF">HKK74_12140</name>
</gene>
<evidence type="ECO:0000313" key="2">
    <source>
        <dbReference type="EMBL" id="MBC6466245.1"/>
    </source>
</evidence>
<dbReference type="Gene3D" id="1.10.3300.10">
    <property type="entry name" value="Jann2411-like domain"/>
    <property type="match status" value="1"/>
</dbReference>
<dbReference type="SUPFAM" id="SSF160904">
    <property type="entry name" value="Jann2411-like"/>
    <property type="match status" value="1"/>
</dbReference>
<name>A0ABR7LND8_9ACTN</name>
<reference evidence="2 3" key="1">
    <citation type="submission" date="2020-06" db="EMBL/GenBank/DDBJ databases">
        <title>Actinomadura xiongansis sp. nov., isolated from soil of Baiyangdian.</title>
        <authorList>
            <person name="Zhang X."/>
        </authorList>
    </citation>
    <scope>NUCLEOTIDE SEQUENCE [LARGE SCALE GENOMIC DNA]</scope>
    <source>
        <strain evidence="2 3">HBUM206468</strain>
    </source>
</reference>
<dbReference type="InterPro" id="IPR023286">
    <property type="entry name" value="ABATE_dom_sf"/>
</dbReference>
<sequence length="178" mass="19645">MQFNPYGGVAAQLAVAIVNAGPDAGPESFENIIRAYDYRPSCEVDPVEARELTRWAGRLREVFSEPAVERRVLLVNELLATVAAPPRISQHDGRAPHFHYADDDAPLVDRIKASTAAGLAHALCEDTHRIGLCARSHCDVVYIDTSRNGRRRFCSARCANRTHVADHRNRRKGGADGF</sequence>
<organism evidence="2 3">
    <name type="scientific">Actinomadura alba</name>
    <dbReference type="NCBI Taxonomy" id="406431"/>
    <lineage>
        <taxon>Bacteria</taxon>
        <taxon>Bacillati</taxon>
        <taxon>Actinomycetota</taxon>
        <taxon>Actinomycetes</taxon>
        <taxon>Streptosporangiales</taxon>
        <taxon>Thermomonosporaceae</taxon>
        <taxon>Actinomadura</taxon>
    </lineage>
</organism>
<dbReference type="PANTHER" id="PTHR35525:SF3">
    <property type="entry name" value="BLL6575 PROTEIN"/>
    <property type="match status" value="1"/>
</dbReference>
<dbReference type="InterPro" id="IPR021005">
    <property type="entry name" value="Znf_CGNR"/>
</dbReference>
<feature type="domain" description="Zinc finger CGNR" evidence="1">
    <location>
        <begin position="129"/>
        <end position="171"/>
    </location>
</feature>
<dbReference type="Proteomes" id="UP000805614">
    <property type="component" value="Unassembled WGS sequence"/>
</dbReference>
<dbReference type="EMBL" id="JABVEC010000007">
    <property type="protein sequence ID" value="MBC6466245.1"/>
    <property type="molecule type" value="Genomic_DNA"/>
</dbReference>
<dbReference type="Pfam" id="PF11706">
    <property type="entry name" value="zf-CGNR"/>
    <property type="match status" value="1"/>
</dbReference>
<keyword evidence="3" id="KW-1185">Reference proteome</keyword>
<dbReference type="RefSeq" id="WP_187243250.1">
    <property type="nucleotide sequence ID" value="NZ_BAAAOK010000071.1"/>
</dbReference>
<protein>
    <submittedName>
        <fullName evidence="2">CGNR zinc finger domain-containing protein</fullName>
    </submittedName>
</protein>
<accession>A0ABR7LND8</accession>